<evidence type="ECO:0000313" key="3">
    <source>
        <dbReference type="Proteomes" id="UP000265520"/>
    </source>
</evidence>
<name>A0A392RQJ2_9FABA</name>
<dbReference type="AlphaFoldDB" id="A0A392RQJ2"/>
<sequence length="81" mass="9037">DAMLNERKWILYSGSLDKSVKVWKVTESGAPGQHNHQPPPRLSVSGPPRVSVTGPPQRHSVSSNNDFPRVSSIRKMGSRRY</sequence>
<organism evidence="2 3">
    <name type="scientific">Trifolium medium</name>
    <dbReference type="NCBI Taxonomy" id="97028"/>
    <lineage>
        <taxon>Eukaryota</taxon>
        <taxon>Viridiplantae</taxon>
        <taxon>Streptophyta</taxon>
        <taxon>Embryophyta</taxon>
        <taxon>Tracheophyta</taxon>
        <taxon>Spermatophyta</taxon>
        <taxon>Magnoliopsida</taxon>
        <taxon>eudicotyledons</taxon>
        <taxon>Gunneridae</taxon>
        <taxon>Pentapetalae</taxon>
        <taxon>rosids</taxon>
        <taxon>fabids</taxon>
        <taxon>Fabales</taxon>
        <taxon>Fabaceae</taxon>
        <taxon>Papilionoideae</taxon>
        <taxon>50 kb inversion clade</taxon>
        <taxon>NPAAA clade</taxon>
        <taxon>Hologalegina</taxon>
        <taxon>IRL clade</taxon>
        <taxon>Trifolieae</taxon>
        <taxon>Trifolium</taxon>
    </lineage>
</organism>
<evidence type="ECO:0000256" key="1">
    <source>
        <dbReference type="SAM" id="MobiDB-lite"/>
    </source>
</evidence>
<feature type="non-terminal residue" evidence="2">
    <location>
        <position position="1"/>
    </location>
</feature>
<reference evidence="2 3" key="1">
    <citation type="journal article" date="2018" name="Front. Plant Sci.">
        <title>Red Clover (Trifolium pratense) and Zigzag Clover (T. medium) - A Picture of Genomic Similarities and Differences.</title>
        <authorList>
            <person name="Dluhosova J."/>
            <person name="Istvanek J."/>
            <person name="Nedelnik J."/>
            <person name="Repkova J."/>
        </authorList>
    </citation>
    <scope>NUCLEOTIDE SEQUENCE [LARGE SCALE GENOMIC DNA]</scope>
    <source>
        <strain evidence="3">cv. 10/8</strain>
        <tissue evidence="2">Leaf</tissue>
    </source>
</reference>
<dbReference type="EMBL" id="LXQA010248918">
    <property type="protein sequence ID" value="MCI37835.1"/>
    <property type="molecule type" value="Genomic_DNA"/>
</dbReference>
<accession>A0A392RQJ2</accession>
<proteinExistence type="predicted"/>
<protein>
    <submittedName>
        <fullName evidence="2">Vegetative incompatibility protein HET-E-1-like</fullName>
    </submittedName>
</protein>
<evidence type="ECO:0000313" key="2">
    <source>
        <dbReference type="EMBL" id="MCI37835.1"/>
    </source>
</evidence>
<dbReference type="Proteomes" id="UP000265520">
    <property type="component" value="Unassembled WGS sequence"/>
</dbReference>
<feature type="region of interest" description="Disordered" evidence="1">
    <location>
        <begin position="27"/>
        <end position="81"/>
    </location>
</feature>
<keyword evidence="3" id="KW-1185">Reference proteome</keyword>
<comment type="caution">
    <text evidence="2">The sequence shown here is derived from an EMBL/GenBank/DDBJ whole genome shotgun (WGS) entry which is preliminary data.</text>
</comment>